<evidence type="ECO:0000313" key="4">
    <source>
        <dbReference type="WormBase" id="C03B1.17"/>
    </source>
</evidence>
<dbReference type="WormBase" id="C03B1.17">
    <property type="protein sequence ID" value="CE53650"/>
    <property type="gene ID" value="WBGene00304907"/>
</dbReference>
<keyword evidence="3" id="KW-1185">Reference proteome</keyword>
<organism evidence="2 3">
    <name type="scientific">Caenorhabditis elegans</name>
    <dbReference type="NCBI Taxonomy" id="6239"/>
    <lineage>
        <taxon>Eukaryota</taxon>
        <taxon>Metazoa</taxon>
        <taxon>Ecdysozoa</taxon>
        <taxon>Nematoda</taxon>
        <taxon>Chromadorea</taxon>
        <taxon>Rhabditida</taxon>
        <taxon>Rhabditina</taxon>
        <taxon>Rhabditomorpha</taxon>
        <taxon>Rhabditoidea</taxon>
        <taxon>Rhabditidae</taxon>
        <taxon>Peloderinae</taxon>
        <taxon>Caenorhabditis</taxon>
    </lineage>
</organism>
<dbReference type="KEGG" id="cel:CELE_C03B1.17"/>
<sequence>MLPAANASNSLPRKSMRTVKSSRRRSLAPNECFNTEKEKGNDLFSSLHRKIVKTVRRSIAPEQLRLRTDEERRDHEACDLENQKKLDICKDQYEAELVMCKTQHQNELDA</sequence>
<gene>
    <name evidence="2 4" type="ORF">C03B1.17</name>
    <name evidence="2" type="ORF">CELE_C03B1.17</name>
</gene>
<evidence type="ECO:0000313" key="2">
    <source>
        <dbReference type="EMBL" id="VVC12347.1"/>
    </source>
</evidence>
<protein>
    <submittedName>
        <fullName evidence="2">CHCH domain-containing protein</fullName>
    </submittedName>
</protein>
<dbReference type="InParanoid" id="A0A5E4M3C7"/>
<feature type="compositionally biased region" description="Basic residues" evidence="1">
    <location>
        <begin position="14"/>
        <end position="26"/>
    </location>
</feature>
<feature type="compositionally biased region" description="Polar residues" evidence="1">
    <location>
        <begin position="1"/>
        <end position="12"/>
    </location>
</feature>
<dbReference type="AGR" id="WB:WBGene00304907"/>
<name>A0A5E4M3C7_CAEEL</name>
<dbReference type="GeneID" id="42101335"/>
<feature type="region of interest" description="Disordered" evidence="1">
    <location>
        <begin position="1"/>
        <end position="28"/>
    </location>
</feature>
<evidence type="ECO:0000256" key="1">
    <source>
        <dbReference type="SAM" id="MobiDB-lite"/>
    </source>
</evidence>
<accession>A0A5E4M3C7</accession>
<proteinExistence type="predicted"/>
<dbReference type="SMR" id="A0A5E4M3C7"/>
<dbReference type="CTD" id="42101335"/>
<dbReference type="Proteomes" id="UP000001940">
    <property type="component" value="Chromosome X"/>
</dbReference>
<dbReference type="EMBL" id="BX284606">
    <property type="protein sequence ID" value="VVC12347.1"/>
    <property type="molecule type" value="Genomic_DNA"/>
</dbReference>
<evidence type="ECO:0000313" key="3">
    <source>
        <dbReference type="Proteomes" id="UP000001940"/>
    </source>
</evidence>
<dbReference type="AlphaFoldDB" id="A0A5E4M3C7"/>
<reference evidence="2 3" key="1">
    <citation type="journal article" date="1998" name="Science">
        <title>Genome sequence of the nematode C. elegans: a platform for investigating biology.</title>
        <authorList>
            <consortium name="The C. elegans sequencing consortium"/>
            <person name="Sulson J.E."/>
            <person name="Waterston R."/>
        </authorList>
    </citation>
    <scope>NUCLEOTIDE SEQUENCE [LARGE SCALE GENOMIC DNA]</scope>
    <source>
        <strain evidence="2 3">Bristol N2</strain>
    </source>
</reference>
<dbReference type="RefSeq" id="NP_001362092.1">
    <property type="nucleotide sequence ID" value="NM_001375050.1"/>
</dbReference>